<evidence type="ECO:0000256" key="1">
    <source>
        <dbReference type="ARBA" id="ARBA00023242"/>
    </source>
</evidence>
<dbReference type="GO" id="GO:0008270">
    <property type="term" value="F:zinc ion binding"/>
    <property type="evidence" value="ECO:0007669"/>
    <property type="project" value="InterPro"/>
</dbReference>
<dbReference type="InterPro" id="IPR001138">
    <property type="entry name" value="Zn2Cys6_DnaBD"/>
</dbReference>
<evidence type="ECO:0000313" key="3">
    <source>
        <dbReference type="EMBL" id="KAF2483048.1"/>
    </source>
</evidence>
<evidence type="ECO:0000259" key="2">
    <source>
        <dbReference type="PROSITE" id="PS50048"/>
    </source>
</evidence>
<dbReference type="PROSITE" id="PS00463">
    <property type="entry name" value="ZN2_CY6_FUNGAL_1"/>
    <property type="match status" value="1"/>
</dbReference>
<dbReference type="InterPro" id="IPR036864">
    <property type="entry name" value="Zn2-C6_fun-type_DNA-bd_sf"/>
</dbReference>
<proteinExistence type="predicted"/>
<dbReference type="SUPFAM" id="SSF57701">
    <property type="entry name" value="Zn2/Cys6 DNA-binding domain"/>
    <property type="match status" value="1"/>
</dbReference>
<dbReference type="RefSeq" id="XP_033589618.1">
    <property type="nucleotide sequence ID" value="XM_033737086.1"/>
</dbReference>
<dbReference type="Pfam" id="PF00172">
    <property type="entry name" value="Zn_clus"/>
    <property type="match status" value="1"/>
</dbReference>
<dbReference type="GeneID" id="54478088"/>
<organism evidence="3 4">
    <name type="scientific">Neohortaea acidophila</name>
    <dbReference type="NCBI Taxonomy" id="245834"/>
    <lineage>
        <taxon>Eukaryota</taxon>
        <taxon>Fungi</taxon>
        <taxon>Dikarya</taxon>
        <taxon>Ascomycota</taxon>
        <taxon>Pezizomycotina</taxon>
        <taxon>Dothideomycetes</taxon>
        <taxon>Dothideomycetidae</taxon>
        <taxon>Mycosphaerellales</taxon>
        <taxon>Teratosphaeriaceae</taxon>
        <taxon>Neohortaea</taxon>
    </lineage>
</organism>
<dbReference type="Gene3D" id="4.10.240.10">
    <property type="entry name" value="Zn(2)-C6 fungal-type DNA-binding domain"/>
    <property type="match status" value="1"/>
</dbReference>
<evidence type="ECO:0000313" key="4">
    <source>
        <dbReference type="Proteomes" id="UP000799767"/>
    </source>
</evidence>
<sequence>MDEDETTTANTTRARSTYPRRRAVNACNACRARRTKCDNRRPKCSFCERTGAACLRSTTDFSSFDPASLEILDRLSRIEKALLPPALSSPHPSHLREVVAEGYDSYMSNPEVDIDLFPQTLPKILAWPVLRPFTSPNWPVDVIYSPVASGNSASHPMAFPIETIADIDMKTCMALVDDYFNYNHIKNPIFDENAVRSTVKRVCFEGFARDADSCLTLLVLASGAISSPFDRELAPNGPSDTTLADALFDAAQKRVGFIFGQGNLLQAQCFFASGVFLMCKFRAYDAWKMFLQALAACQSFVCAGTPGTGPVDESNNESVLSERVYWSAWKSEREVRFELGLRDFGVSDLSHPGLYLTLPQGGVEGPSLRSWYFYLSETAIWRLRVAARKAMMERAASHASFDVTTLVPLSAHLEEQVVAWQESLTPSIALGDLSRAAEETDILKYVLRGAITNYYEMITWPFVVAAIHTEGQSQRVLECATKGLEWHMNRLIINLPGFHHRHHGTWLMQQSSSRSALILCAAALTAQTSRLLPPGWMRAVERVGEMLRYWSPCVPTASDRAEVLEALLARVGATTVDYT</sequence>
<dbReference type="EMBL" id="MU001635">
    <property type="protein sequence ID" value="KAF2483048.1"/>
    <property type="molecule type" value="Genomic_DNA"/>
</dbReference>
<accession>A0A6A6PSH1</accession>
<keyword evidence="1" id="KW-0539">Nucleus</keyword>
<name>A0A6A6PSH1_9PEZI</name>
<dbReference type="AlphaFoldDB" id="A0A6A6PSH1"/>
<dbReference type="GO" id="GO:0000981">
    <property type="term" value="F:DNA-binding transcription factor activity, RNA polymerase II-specific"/>
    <property type="evidence" value="ECO:0007669"/>
    <property type="project" value="InterPro"/>
</dbReference>
<gene>
    <name evidence="3" type="ORF">BDY17DRAFT_323813</name>
</gene>
<keyword evidence="4" id="KW-1185">Reference proteome</keyword>
<protein>
    <recommendedName>
        <fullName evidence="2">Zn(2)-C6 fungal-type domain-containing protein</fullName>
    </recommendedName>
</protein>
<dbReference type="InterPro" id="IPR053181">
    <property type="entry name" value="EcdB-like_regulator"/>
</dbReference>
<dbReference type="PANTHER" id="PTHR47785:SF7">
    <property type="entry name" value="ZN(II)2CYS6 TRANSCRIPTION FACTOR (EUROFUNG)"/>
    <property type="match status" value="1"/>
</dbReference>
<dbReference type="CDD" id="cd00067">
    <property type="entry name" value="GAL4"/>
    <property type="match status" value="1"/>
</dbReference>
<dbReference type="OrthoDB" id="4356994at2759"/>
<dbReference type="PROSITE" id="PS50048">
    <property type="entry name" value="ZN2_CY6_FUNGAL_2"/>
    <property type="match status" value="1"/>
</dbReference>
<feature type="domain" description="Zn(2)-C6 fungal-type" evidence="2">
    <location>
        <begin position="26"/>
        <end position="54"/>
    </location>
</feature>
<dbReference type="CDD" id="cd12148">
    <property type="entry name" value="fungal_TF_MHR"/>
    <property type="match status" value="1"/>
</dbReference>
<dbReference type="Proteomes" id="UP000799767">
    <property type="component" value="Unassembled WGS sequence"/>
</dbReference>
<reference evidence="3" key="1">
    <citation type="journal article" date="2020" name="Stud. Mycol.">
        <title>101 Dothideomycetes genomes: a test case for predicting lifestyles and emergence of pathogens.</title>
        <authorList>
            <person name="Haridas S."/>
            <person name="Albert R."/>
            <person name="Binder M."/>
            <person name="Bloem J."/>
            <person name="Labutti K."/>
            <person name="Salamov A."/>
            <person name="Andreopoulos B."/>
            <person name="Baker S."/>
            <person name="Barry K."/>
            <person name="Bills G."/>
            <person name="Bluhm B."/>
            <person name="Cannon C."/>
            <person name="Castanera R."/>
            <person name="Culley D."/>
            <person name="Daum C."/>
            <person name="Ezra D."/>
            <person name="Gonzalez J."/>
            <person name="Henrissat B."/>
            <person name="Kuo A."/>
            <person name="Liang C."/>
            <person name="Lipzen A."/>
            <person name="Lutzoni F."/>
            <person name="Magnuson J."/>
            <person name="Mondo S."/>
            <person name="Nolan M."/>
            <person name="Ohm R."/>
            <person name="Pangilinan J."/>
            <person name="Park H.-J."/>
            <person name="Ramirez L."/>
            <person name="Alfaro M."/>
            <person name="Sun H."/>
            <person name="Tritt A."/>
            <person name="Yoshinaga Y."/>
            <person name="Zwiers L.-H."/>
            <person name="Turgeon B."/>
            <person name="Goodwin S."/>
            <person name="Spatafora J."/>
            <person name="Crous P."/>
            <person name="Grigoriev I."/>
        </authorList>
    </citation>
    <scope>NUCLEOTIDE SEQUENCE</scope>
    <source>
        <strain evidence="3">CBS 113389</strain>
    </source>
</reference>
<dbReference type="PANTHER" id="PTHR47785">
    <property type="entry name" value="ZN(II)2CYS6 TRANSCRIPTION FACTOR (EUROFUNG)-RELATED-RELATED"/>
    <property type="match status" value="1"/>
</dbReference>